<proteinExistence type="predicted"/>
<evidence type="ECO:0000256" key="1">
    <source>
        <dbReference type="SAM" id="Phobius"/>
    </source>
</evidence>
<reference evidence="2 3" key="1">
    <citation type="journal article" date="2017" name="Int. J. Syst. Evol. Microbiol.">
        <title>Bacillus notoginsengisoli sp. nov., a novel bacterium isolated from the rhizosphere of Panax notoginseng.</title>
        <authorList>
            <person name="Zhang M.Y."/>
            <person name="Cheng J."/>
            <person name="Cai Y."/>
            <person name="Zhang T.Y."/>
            <person name="Wu Y.Y."/>
            <person name="Manikprabhu D."/>
            <person name="Li W.J."/>
            <person name="Zhang Y.X."/>
        </authorList>
    </citation>
    <scope>NUCLEOTIDE SEQUENCE [LARGE SCALE GENOMIC DNA]</scope>
    <source>
        <strain evidence="2 3">JCM 30743</strain>
    </source>
</reference>
<feature type="transmembrane region" description="Helical" evidence="1">
    <location>
        <begin position="54"/>
        <end position="71"/>
    </location>
</feature>
<keyword evidence="3" id="KW-1185">Reference proteome</keyword>
<evidence type="ECO:0000313" key="3">
    <source>
        <dbReference type="Proteomes" id="UP000284416"/>
    </source>
</evidence>
<comment type="caution">
    <text evidence="2">The sequence shown here is derived from an EMBL/GenBank/DDBJ whole genome shotgun (WGS) entry which is preliminary data.</text>
</comment>
<keyword evidence="1" id="KW-0472">Membrane</keyword>
<dbReference type="EMBL" id="QWEG01000019">
    <property type="protein sequence ID" value="RHW32448.1"/>
    <property type="molecule type" value="Genomic_DNA"/>
</dbReference>
<dbReference type="OrthoDB" id="2942210at2"/>
<keyword evidence="1" id="KW-0812">Transmembrane</keyword>
<evidence type="ECO:0000313" key="2">
    <source>
        <dbReference type="EMBL" id="RHW32448.1"/>
    </source>
</evidence>
<evidence type="ECO:0008006" key="4">
    <source>
        <dbReference type="Google" id="ProtNLM"/>
    </source>
</evidence>
<dbReference type="RefSeq" id="WP_118924235.1">
    <property type="nucleotide sequence ID" value="NZ_QWEG01000019.1"/>
</dbReference>
<protein>
    <recommendedName>
        <fullName evidence="4">DUF3953 domain-containing protein</fullName>
    </recommendedName>
</protein>
<name>A0A417YHQ2_9BACI</name>
<feature type="transmembrane region" description="Helical" evidence="1">
    <location>
        <begin position="27"/>
        <end position="45"/>
    </location>
</feature>
<sequence>MYKYMSCLAAVLSMIVFFTKPLPYSNWFALALVIFGCGYGLISLLKEKDQLGRWTIQLNILVILFLVSGQIQ</sequence>
<dbReference type="Proteomes" id="UP000284416">
    <property type="component" value="Unassembled WGS sequence"/>
</dbReference>
<accession>A0A417YHQ2</accession>
<organism evidence="2 3">
    <name type="scientific">Neobacillus notoginsengisoli</name>
    <dbReference type="NCBI Taxonomy" id="1578198"/>
    <lineage>
        <taxon>Bacteria</taxon>
        <taxon>Bacillati</taxon>
        <taxon>Bacillota</taxon>
        <taxon>Bacilli</taxon>
        <taxon>Bacillales</taxon>
        <taxon>Bacillaceae</taxon>
        <taxon>Neobacillus</taxon>
    </lineage>
</organism>
<gene>
    <name evidence="2" type="ORF">D1B31_21225</name>
</gene>
<dbReference type="AlphaFoldDB" id="A0A417YHQ2"/>
<keyword evidence="1" id="KW-1133">Transmembrane helix</keyword>